<dbReference type="InterPro" id="IPR057670">
    <property type="entry name" value="SH3_retrovirus"/>
</dbReference>
<comment type="caution">
    <text evidence="5">The sequence shown here is derived from an EMBL/GenBank/DDBJ whole genome shotgun (WGS) entry which is preliminary data.</text>
</comment>
<feature type="domain" description="GAG-pre-integrase" evidence="2">
    <location>
        <begin position="276"/>
        <end position="332"/>
    </location>
</feature>
<dbReference type="InterPro" id="IPR025724">
    <property type="entry name" value="GAG-pre-integrase_dom"/>
</dbReference>
<reference evidence="5" key="2">
    <citation type="submission" date="2022-01" db="EMBL/GenBank/DDBJ databases">
        <authorList>
            <person name="Yamashiro T."/>
            <person name="Shiraishi A."/>
            <person name="Satake H."/>
            <person name="Nakayama K."/>
        </authorList>
    </citation>
    <scope>NUCLEOTIDE SEQUENCE</scope>
</reference>
<protein>
    <submittedName>
        <fullName evidence="5">Uncharacterized mitochondrial protein-like protein</fullName>
    </submittedName>
</protein>
<name>A0ABQ5CFH7_9ASTR</name>
<evidence type="ECO:0000256" key="1">
    <source>
        <dbReference type="SAM" id="MobiDB-lite"/>
    </source>
</evidence>
<gene>
    <name evidence="5" type="ORF">Tco_0894640</name>
</gene>
<dbReference type="InterPro" id="IPR054722">
    <property type="entry name" value="PolX-like_BBD"/>
</dbReference>
<dbReference type="Proteomes" id="UP001151760">
    <property type="component" value="Unassembled WGS sequence"/>
</dbReference>
<dbReference type="Gene3D" id="3.30.420.10">
    <property type="entry name" value="Ribonuclease H-like superfamily/Ribonuclease H"/>
    <property type="match status" value="1"/>
</dbReference>
<keyword evidence="6" id="KW-1185">Reference proteome</keyword>
<reference evidence="5" key="1">
    <citation type="journal article" date="2022" name="Int. J. Mol. Sci.">
        <title>Draft Genome of Tanacetum Coccineum: Genomic Comparison of Closely Related Tanacetum-Family Plants.</title>
        <authorList>
            <person name="Yamashiro T."/>
            <person name="Shiraishi A."/>
            <person name="Nakayama K."/>
            <person name="Satake H."/>
        </authorList>
    </citation>
    <scope>NUCLEOTIDE SEQUENCE</scope>
</reference>
<feature type="domain" description="Retrovirus-related Pol polyprotein from transposon TNT 1-94-like beta-barrel" evidence="3">
    <location>
        <begin position="236"/>
        <end position="269"/>
    </location>
</feature>
<dbReference type="PANTHER" id="PTHR11439">
    <property type="entry name" value="GAG-POL-RELATED RETROTRANSPOSON"/>
    <property type="match status" value="1"/>
</dbReference>
<dbReference type="InterPro" id="IPR012337">
    <property type="entry name" value="RNaseH-like_sf"/>
</dbReference>
<proteinExistence type="predicted"/>
<dbReference type="CDD" id="cd09272">
    <property type="entry name" value="RNase_HI_RT_Ty1"/>
    <property type="match status" value="1"/>
</dbReference>
<dbReference type="Pfam" id="PF13976">
    <property type="entry name" value="gag_pre-integrs"/>
    <property type="match status" value="1"/>
</dbReference>
<evidence type="ECO:0000259" key="4">
    <source>
        <dbReference type="Pfam" id="PF25597"/>
    </source>
</evidence>
<evidence type="ECO:0000313" key="6">
    <source>
        <dbReference type="Proteomes" id="UP001151760"/>
    </source>
</evidence>
<feature type="compositionally biased region" description="Basic and acidic residues" evidence="1">
    <location>
        <begin position="547"/>
        <end position="563"/>
    </location>
</feature>
<organism evidence="5 6">
    <name type="scientific">Tanacetum coccineum</name>
    <dbReference type="NCBI Taxonomy" id="301880"/>
    <lineage>
        <taxon>Eukaryota</taxon>
        <taxon>Viridiplantae</taxon>
        <taxon>Streptophyta</taxon>
        <taxon>Embryophyta</taxon>
        <taxon>Tracheophyta</taxon>
        <taxon>Spermatophyta</taxon>
        <taxon>Magnoliopsida</taxon>
        <taxon>eudicotyledons</taxon>
        <taxon>Gunneridae</taxon>
        <taxon>Pentapetalae</taxon>
        <taxon>asterids</taxon>
        <taxon>campanulids</taxon>
        <taxon>Asterales</taxon>
        <taxon>Asteraceae</taxon>
        <taxon>Asteroideae</taxon>
        <taxon>Anthemideae</taxon>
        <taxon>Anthemidinae</taxon>
        <taxon>Tanacetum</taxon>
    </lineage>
</organism>
<accession>A0ABQ5CFH7</accession>
<feature type="region of interest" description="Disordered" evidence="1">
    <location>
        <begin position="1139"/>
        <end position="1168"/>
    </location>
</feature>
<dbReference type="SUPFAM" id="SSF53098">
    <property type="entry name" value="Ribonuclease H-like"/>
    <property type="match status" value="1"/>
</dbReference>
<evidence type="ECO:0000259" key="3">
    <source>
        <dbReference type="Pfam" id="PF22936"/>
    </source>
</evidence>
<sequence>MDSPSLEVNFLNSQNRLVFTSCYVHNDSLVVAFQWLFGNLLCCVTCNQLFELLLVKGALLHMSQGIVGKRRNAMRISPGPSIGGTLFEPAANYNVMHLAYLLHVERCLAEAFEVRVRHNDIVRQIECACIEDASSNVLDRAHSHVRRPFNKFTTDKNSNFNEKVNIVKGNITSVGPKAVVSDNKGHEANVVKASACWVWRPKQKIQVCNGLGPQESLILLLFVQGNPQLELQEKGVIDSGCSRHMTGNKSYLSDYKEIDRGFVAFGGSTKGGGLTCLFAKATLDESNLWHRRLGHINFKTMNKLLRGNLVRGLPSKIFENDHTCVACQKGKQHKASSTKDETSGILKAFITGIENQINHRVEFKNKEMNKFCEMKGIKREFSVARTSQQNGVAERKNRTLIEAARTMLADSKLPTTFSAKAVNTACDEGFFVGYSVNSKAFRVFNSRTRIVEESLHITFLKNKPTIAGSGPEWIFDIDTLTKSMNYKPVVAGNQTNGNAGTKEYIDVGQAEMKTVPSHEYILPPLCTQNLPFSFSSKDSPDAGFKPSGEEEKKDAKDPENKDSVEDDESVGAEADKNNLDTFMPVSPIPTTKIHKDRPFEQIIRDLHSTPQTRRMKKSVTKHEKVLYGLHQAPRAWYETLSTYLLDNGFQRGQIDKTLFIKRVKDNKYTYGDFKAMLKDVEAGDLDVHLYRSMIGSLMYLIASRPDITFVVYACARFQVTPKVSHLHVVKRLFRYLKGQPKLGLWYPKDSPFELEAYTNSDYAGASLDKKSTTGGCQFLRSILISWQYKKQTIVANFTTKAEYVAAASCSANDEIQVSVVGLTYYLLLGMNLVALWPQLSSVLPQTKNSTFPLYIFDNMVRTCEGGVKFPMYTRFLHNMKETGKRGLFWSRTTPLFQTIDGSRFRTEGEDLQVVSSKDEGLGAQEDAFKRGRKIADLDADVEVTGDELTEEECDNLCLIQEFLISRKLRLEKKVWLCCNYQYQSYKQTTIDELTLAQTLIEIKAAKPKIKFLIDEEIAQKLQAQLNAELEEEKLAKQREEDANIAEWDHVQAMIDLDYELAARLHAQDQEELTVEEKSKLFVELMDKRKKHFARLRAAEQRRKPPTKAQRRNKMCTYLKNMAGFTHSHVKETKPLMICKEKDEGSVTRAEESSSKRAGTELEQERIKT</sequence>
<feature type="region of interest" description="Disordered" evidence="1">
    <location>
        <begin position="536"/>
        <end position="587"/>
    </location>
</feature>
<dbReference type="Pfam" id="PF22936">
    <property type="entry name" value="Pol_BBD"/>
    <property type="match status" value="1"/>
</dbReference>
<evidence type="ECO:0000259" key="2">
    <source>
        <dbReference type="Pfam" id="PF13976"/>
    </source>
</evidence>
<feature type="domain" description="Retroviral polymerase SH3-like" evidence="4">
    <location>
        <begin position="427"/>
        <end position="463"/>
    </location>
</feature>
<dbReference type="InterPro" id="IPR036397">
    <property type="entry name" value="RNaseH_sf"/>
</dbReference>
<dbReference type="EMBL" id="BQNB010014156">
    <property type="protein sequence ID" value="GJT24703.1"/>
    <property type="molecule type" value="Genomic_DNA"/>
</dbReference>
<evidence type="ECO:0000313" key="5">
    <source>
        <dbReference type="EMBL" id="GJT24703.1"/>
    </source>
</evidence>
<dbReference type="Pfam" id="PF25597">
    <property type="entry name" value="SH3_retrovirus"/>
    <property type="match status" value="1"/>
</dbReference>
<dbReference type="PANTHER" id="PTHR11439:SF495">
    <property type="entry name" value="REVERSE TRANSCRIPTASE, RNA-DEPENDENT DNA POLYMERASE-RELATED"/>
    <property type="match status" value="1"/>
</dbReference>